<evidence type="ECO:0000259" key="1">
    <source>
        <dbReference type="Pfam" id="PF01493"/>
    </source>
</evidence>
<protein>
    <submittedName>
        <fullName evidence="2">Formyltransferase/hydrolase complex Fhc subunit C</fullName>
    </submittedName>
</protein>
<dbReference type="GO" id="GO:0046914">
    <property type="term" value="F:transition metal ion binding"/>
    <property type="evidence" value="ECO:0007669"/>
    <property type="project" value="InterPro"/>
</dbReference>
<comment type="caution">
    <text evidence="2">The sequence shown here is derived from an EMBL/GenBank/DDBJ whole genome shotgun (WGS) entry which is preliminary data.</text>
</comment>
<dbReference type="GO" id="GO:0015948">
    <property type="term" value="P:methanogenesis"/>
    <property type="evidence" value="ECO:0007669"/>
    <property type="project" value="InterPro"/>
</dbReference>
<gene>
    <name evidence="2" type="primary">fhcC</name>
    <name evidence="2" type="ORF">AWB78_06833</name>
</gene>
<dbReference type="Pfam" id="PF01493">
    <property type="entry name" value="GXGXG"/>
    <property type="match status" value="1"/>
</dbReference>
<dbReference type="GO" id="GO:0016740">
    <property type="term" value="F:transferase activity"/>
    <property type="evidence" value="ECO:0007669"/>
    <property type="project" value="UniProtKB-KW"/>
</dbReference>
<name>A0A158ECQ2_9BURK</name>
<evidence type="ECO:0000313" key="2">
    <source>
        <dbReference type="EMBL" id="SAL04176.1"/>
    </source>
</evidence>
<dbReference type="AlphaFoldDB" id="A0A158ECQ2"/>
<sequence length="276" mass="28550">MNAIELRVKSSPGFRFDGSKLLPAALAEVSASDLPRTVLQGAGETCALGDLFDIALTQSDAPSLTIEGDVPWLDRIGANMTEGTLTVHGNAGDHAGMKMSGGELHIHGDAGVFAACEMQGGRMAIHGNAGDFAASALPGDMEGMTGGTLTIHGNAGARLADRMRRGTVLVAGDAGDFAASRLVAGSVCIGGNAGAHLGYGMRRGTVLLMNMAETPSRIPPTFTEGGHGFDVFWRLFTRMLAHEIAPFATLAGHVLPRRYAGDLAVDGRGELLIANV</sequence>
<dbReference type="GO" id="GO:0018493">
    <property type="term" value="F:formylmethanofuran dehydrogenase activity"/>
    <property type="evidence" value="ECO:0007669"/>
    <property type="project" value="InterPro"/>
</dbReference>
<evidence type="ECO:0000313" key="3">
    <source>
        <dbReference type="Proteomes" id="UP000071859"/>
    </source>
</evidence>
<dbReference type="RefSeq" id="WP_062610919.1">
    <property type="nucleotide sequence ID" value="NZ_FCOX02000060.1"/>
</dbReference>
<keyword evidence="3" id="KW-1185">Reference proteome</keyword>
<dbReference type="PANTHER" id="PTHR39673:SF5">
    <property type="entry name" value="TUNGSTEN-CONTAINING FORMYLMETHANOFURAN DEHYDROGENASE 2 SUBUNIT C"/>
    <property type="match status" value="1"/>
</dbReference>
<dbReference type="EMBL" id="FCOX02000060">
    <property type="protein sequence ID" value="SAL04176.1"/>
    <property type="molecule type" value="Genomic_DNA"/>
</dbReference>
<dbReference type="InterPro" id="IPR017550">
    <property type="entry name" value="Formylmethanofuran_DH_suC"/>
</dbReference>
<dbReference type="GO" id="GO:0016787">
    <property type="term" value="F:hydrolase activity"/>
    <property type="evidence" value="ECO:0007669"/>
    <property type="project" value="UniProtKB-KW"/>
</dbReference>
<dbReference type="Proteomes" id="UP000071859">
    <property type="component" value="Unassembled WGS sequence"/>
</dbReference>
<dbReference type="Gene3D" id="2.160.20.60">
    <property type="entry name" value="Glutamate synthase, alpha subunit, C-terminal domain"/>
    <property type="match status" value="2"/>
</dbReference>
<accession>A0A158ECQ2</accession>
<dbReference type="SUPFAM" id="SSF69336">
    <property type="entry name" value="Alpha subunit of glutamate synthase, C-terminal domain"/>
    <property type="match status" value="1"/>
</dbReference>
<organism evidence="2 3">
    <name type="scientific">Caballeronia calidae</name>
    <dbReference type="NCBI Taxonomy" id="1777139"/>
    <lineage>
        <taxon>Bacteria</taxon>
        <taxon>Pseudomonadati</taxon>
        <taxon>Pseudomonadota</taxon>
        <taxon>Betaproteobacteria</taxon>
        <taxon>Burkholderiales</taxon>
        <taxon>Burkholderiaceae</taxon>
        <taxon>Caballeronia</taxon>
    </lineage>
</organism>
<feature type="domain" description="Glutamate synthase alpha subunit C-terminal" evidence="1">
    <location>
        <begin position="83"/>
        <end position="214"/>
    </location>
</feature>
<proteinExistence type="predicted"/>
<dbReference type="InterPro" id="IPR036485">
    <property type="entry name" value="Glu_synth_asu_C_sf"/>
</dbReference>
<dbReference type="NCBIfam" id="TIGR03122">
    <property type="entry name" value="one_C_dehyd_C"/>
    <property type="match status" value="1"/>
</dbReference>
<dbReference type="PANTHER" id="PTHR39673">
    <property type="entry name" value="TUNGSTEN FORMYLMETHANOFURAN DEHYDROGENASE, SUBUNIT C (FWDC)"/>
    <property type="match status" value="1"/>
</dbReference>
<dbReference type="OrthoDB" id="8562860at2"/>
<dbReference type="InterPro" id="IPR002489">
    <property type="entry name" value="Glu_synth_asu_C"/>
</dbReference>
<reference evidence="2" key="1">
    <citation type="submission" date="2016-01" db="EMBL/GenBank/DDBJ databases">
        <authorList>
            <person name="Peeters C."/>
        </authorList>
    </citation>
    <scope>NUCLEOTIDE SEQUENCE</scope>
    <source>
        <strain evidence="2">LMG 29321</strain>
    </source>
</reference>
<dbReference type="CDD" id="cd00980">
    <property type="entry name" value="FwdC/FmdC"/>
    <property type="match status" value="1"/>
</dbReference>